<dbReference type="PANTHER" id="PTHR28626">
    <property type="entry name" value="SRR1-LIKE PROTEIN"/>
    <property type="match status" value="1"/>
</dbReference>
<sequence>MEEKVDEEGFCVVSRKKGRKRRGPSSSANKGDHCNLSVLPMTSDIDAPSLIVKIKQCVNDLQISRFFSEFKETWQFAQHRISNRLPQNDISSEHCIPEGLVKDTNTEGRGQSSQNNVHSTQESNTKVSLKQTDPKEKDDKIFARTEDEEGRRRQASARTQNSSPYHVTDSTMAKTKITQSDKRLEDTAHEQGESLNSTGVEKLGFLENDLGEILTESRIMKDRRVKQIVCYGLGNFSSCVTARFQLALLILLNSLVSPKRCYLYDPNFSDVEKQVLEKLGYSLIDKNEEGKRQVTEPTLFFMPHCGKPLYNNLLWANWGQRLSNLIILGNSFNNFSERFTARQLKEEVPYIQKIIPYHHEVSVKNSFQYTDIFNDIAFQVFPVDLLQTAPSTLWKDKGEPSYEHMSSVEIITTSSTS</sequence>
<evidence type="ECO:0000256" key="2">
    <source>
        <dbReference type="SAM" id="MobiDB-lite"/>
    </source>
</evidence>
<dbReference type="InterPro" id="IPR040044">
    <property type="entry name" value="SRR1L"/>
</dbReference>
<evidence type="ECO:0000313" key="5">
    <source>
        <dbReference type="Proteomes" id="UP000007110"/>
    </source>
</evidence>
<evidence type="ECO:0000259" key="3">
    <source>
        <dbReference type="Pfam" id="PF07985"/>
    </source>
</evidence>
<proteinExistence type="inferred from homology"/>
<dbReference type="PANTHER" id="PTHR28626:SF3">
    <property type="entry name" value="SRR1-LIKE PROTEIN"/>
    <property type="match status" value="1"/>
</dbReference>
<comment type="similarity">
    <text evidence="1">Belongs to the SRR1 family.</text>
</comment>
<accession>A0A7M7T1V5</accession>
<feature type="compositionally biased region" description="Basic and acidic residues" evidence="2">
    <location>
        <begin position="179"/>
        <end position="192"/>
    </location>
</feature>
<evidence type="ECO:0000313" key="4">
    <source>
        <dbReference type="EnsemblMetazoa" id="XP_030847676"/>
    </source>
</evidence>
<feature type="compositionally biased region" description="Basic and acidic residues" evidence="2">
    <location>
        <begin position="132"/>
        <end position="152"/>
    </location>
</feature>
<keyword evidence="5" id="KW-1185">Reference proteome</keyword>
<dbReference type="RefSeq" id="XP_030847676.1">
    <property type="nucleotide sequence ID" value="XM_030991816.1"/>
</dbReference>
<organism evidence="4 5">
    <name type="scientific">Strongylocentrotus purpuratus</name>
    <name type="common">Purple sea urchin</name>
    <dbReference type="NCBI Taxonomy" id="7668"/>
    <lineage>
        <taxon>Eukaryota</taxon>
        <taxon>Metazoa</taxon>
        <taxon>Echinodermata</taxon>
        <taxon>Eleutherozoa</taxon>
        <taxon>Echinozoa</taxon>
        <taxon>Echinoidea</taxon>
        <taxon>Euechinoidea</taxon>
        <taxon>Echinacea</taxon>
        <taxon>Camarodonta</taxon>
        <taxon>Echinidea</taxon>
        <taxon>Strongylocentrotidae</taxon>
        <taxon>Strongylocentrotus</taxon>
    </lineage>
</organism>
<feature type="compositionally biased region" description="Polar residues" evidence="2">
    <location>
        <begin position="156"/>
        <end position="178"/>
    </location>
</feature>
<feature type="compositionally biased region" description="Polar residues" evidence="2">
    <location>
        <begin position="107"/>
        <end position="131"/>
    </location>
</feature>
<dbReference type="AlphaFoldDB" id="A0A7M7T1V5"/>
<dbReference type="Proteomes" id="UP000007110">
    <property type="component" value="Unassembled WGS sequence"/>
</dbReference>
<feature type="domain" description="SRR1-like" evidence="3">
    <location>
        <begin position="221"/>
        <end position="379"/>
    </location>
</feature>
<dbReference type="OrthoDB" id="551431at2759"/>
<protein>
    <recommendedName>
        <fullName evidence="3">SRR1-like domain-containing protein</fullName>
    </recommendedName>
</protein>
<dbReference type="InParanoid" id="A0A7M7T1V5"/>
<feature type="compositionally biased region" description="Basic residues" evidence="2">
    <location>
        <begin position="14"/>
        <end position="23"/>
    </location>
</feature>
<reference evidence="5" key="1">
    <citation type="submission" date="2015-02" db="EMBL/GenBank/DDBJ databases">
        <title>Genome sequencing for Strongylocentrotus purpuratus.</title>
        <authorList>
            <person name="Murali S."/>
            <person name="Liu Y."/>
            <person name="Vee V."/>
            <person name="English A."/>
            <person name="Wang M."/>
            <person name="Skinner E."/>
            <person name="Han Y."/>
            <person name="Muzny D.M."/>
            <person name="Worley K.C."/>
            <person name="Gibbs R.A."/>
        </authorList>
    </citation>
    <scope>NUCLEOTIDE SEQUENCE</scope>
</reference>
<reference evidence="4" key="2">
    <citation type="submission" date="2021-01" db="UniProtKB">
        <authorList>
            <consortium name="EnsemblMetazoa"/>
        </authorList>
    </citation>
    <scope>IDENTIFICATION</scope>
</reference>
<dbReference type="GO" id="GO:0005737">
    <property type="term" value="C:cytoplasm"/>
    <property type="evidence" value="ECO:0000318"/>
    <property type="project" value="GO_Central"/>
</dbReference>
<evidence type="ECO:0000256" key="1">
    <source>
        <dbReference type="ARBA" id="ARBA00009856"/>
    </source>
</evidence>
<feature type="region of interest" description="Disordered" evidence="2">
    <location>
        <begin position="100"/>
        <end position="194"/>
    </location>
</feature>
<dbReference type="InterPro" id="IPR012942">
    <property type="entry name" value="SRR1-like"/>
</dbReference>
<dbReference type="KEGG" id="spu:105438669"/>
<dbReference type="OMA" id="FQYTDIF"/>
<feature type="region of interest" description="Disordered" evidence="2">
    <location>
        <begin position="13"/>
        <end position="32"/>
    </location>
</feature>
<dbReference type="Pfam" id="PF07985">
    <property type="entry name" value="SRR1"/>
    <property type="match status" value="1"/>
</dbReference>
<dbReference type="GeneID" id="105438669"/>
<dbReference type="EnsemblMetazoa" id="XM_030991816">
    <property type="protein sequence ID" value="XP_030847676"/>
    <property type="gene ID" value="LOC105438669"/>
</dbReference>
<dbReference type="GO" id="GO:0005634">
    <property type="term" value="C:nucleus"/>
    <property type="evidence" value="ECO:0000318"/>
    <property type="project" value="GO_Central"/>
</dbReference>
<name>A0A7M7T1V5_STRPU</name>